<accession>A0A1J7HGP2</accession>
<dbReference type="OMA" id="ICCNIRY"/>
<proteinExistence type="predicted"/>
<keyword evidence="2" id="KW-1185">Reference proteome</keyword>
<dbReference type="InterPro" id="IPR050648">
    <property type="entry name" value="F-box_LRR-repeat"/>
</dbReference>
<dbReference type="SUPFAM" id="SSF52047">
    <property type="entry name" value="RNI-like"/>
    <property type="match status" value="1"/>
</dbReference>
<dbReference type="Gramene" id="OIW11990">
    <property type="protein sequence ID" value="OIW11990"/>
    <property type="gene ID" value="TanjilG_02197"/>
</dbReference>
<dbReference type="PANTHER" id="PTHR13382:SF56">
    <property type="entry name" value="PROTEIN, PUTATIVE-RELATED"/>
    <property type="match status" value="1"/>
</dbReference>
<sequence length="244" mass="27481">MELDISCYKYGINNATSPVSDIDIKALSLALTKLHKFEKLDCIDLSFSSISDELLYSVAKASPPLRKLLLQGIRDYSYAGIYCLFSKCQFVQHMDLYHGAEFLEDEQIRELPMLLRNLMHINLSGCYNRTAISFFALIMNCPLLNEIIMEETYLGEIEHGLVALEMANCSDITAEGVKQVVKGCKLLRDINLTSCYGVDPSVVAWMVSSRPSLTRIFAPPHFRLSESQKELFLGHGCLVEVCHI</sequence>
<dbReference type="EMBL" id="CM007365">
    <property type="protein sequence ID" value="OIW11990.1"/>
    <property type="molecule type" value="Genomic_DNA"/>
</dbReference>
<organism evidence="1 2">
    <name type="scientific">Lupinus angustifolius</name>
    <name type="common">Narrow-leaved blue lupine</name>
    <dbReference type="NCBI Taxonomy" id="3871"/>
    <lineage>
        <taxon>Eukaryota</taxon>
        <taxon>Viridiplantae</taxon>
        <taxon>Streptophyta</taxon>
        <taxon>Embryophyta</taxon>
        <taxon>Tracheophyta</taxon>
        <taxon>Spermatophyta</taxon>
        <taxon>Magnoliopsida</taxon>
        <taxon>eudicotyledons</taxon>
        <taxon>Gunneridae</taxon>
        <taxon>Pentapetalae</taxon>
        <taxon>rosids</taxon>
        <taxon>fabids</taxon>
        <taxon>Fabales</taxon>
        <taxon>Fabaceae</taxon>
        <taxon>Papilionoideae</taxon>
        <taxon>50 kb inversion clade</taxon>
        <taxon>genistoids sensu lato</taxon>
        <taxon>core genistoids</taxon>
        <taxon>Genisteae</taxon>
        <taxon>Lupinus</taxon>
    </lineage>
</organism>
<dbReference type="InterPro" id="IPR032675">
    <property type="entry name" value="LRR_dom_sf"/>
</dbReference>
<name>A0A1J7HGP2_LUPAN</name>
<reference evidence="1 2" key="1">
    <citation type="journal article" date="2017" name="Plant Biotechnol. J.">
        <title>A comprehensive draft genome sequence for lupin (Lupinus angustifolius), an emerging health food: insights into plant-microbe interactions and legume evolution.</title>
        <authorList>
            <person name="Hane J.K."/>
            <person name="Ming Y."/>
            <person name="Kamphuis L.G."/>
            <person name="Nelson M.N."/>
            <person name="Garg G."/>
            <person name="Atkins C.A."/>
            <person name="Bayer P.E."/>
            <person name="Bravo A."/>
            <person name="Bringans S."/>
            <person name="Cannon S."/>
            <person name="Edwards D."/>
            <person name="Foley R."/>
            <person name="Gao L.L."/>
            <person name="Harrison M.J."/>
            <person name="Huang W."/>
            <person name="Hurgobin B."/>
            <person name="Li S."/>
            <person name="Liu C.W."/>
            <person name="McGrath A."/>
            <person name="Morahan G."/>
            <person name="Murray J."/>
            <person name="Weller J."/>
            <person name="Jian J."/>
            <person name="Singh K.B."/>
        </authorList>
    </citation>
    <scope>NUCLEOTIDE SEQUENCE [LARGE SCALE GENOMIC DNA]</scope>
    <source>
        <strain evidence="2">cv. Tanjil</strain>
        <tissue evidence="1">Whole plant</tissue>
    </source>
</reference>
<dbReference type="Proteomes" id="UP000188354">
    <property type="component" value="Chromosome LG05"/>
</dbReference>
<dbReference type="Gene3D" id="3.80.10.10">
    <property type="entry name" value="Ribonuclease Inhibitor"/>
    <property type="match status" value="2"/>
</dbReference>
<gene>
    <name evidence="1" type="ORF">TanjilG_02197</name>
</gene>
<protein>
    <submittedName>
        <fullName evidence="1">Uncharacterized protein</fullName>
    </submittedName>
</protein>
<dbReference type="InterPro" id="IPR006553">
    <property type="entry name" value="Leu-rich_rpt_Cys-con_subtyp"/>
</dbReference>
<evidence type="ECO:0000313" key="1">
    <source>
        <dbReference type="EMBL" id="OIW11990.1"/>
    </source>
</evidence>
<dbReference type="GO" id="GO:0005737">
    <property type="term" value="C:cytoplasm"/>
    <property type="evidence" value="ECO:0007669"/>
    <property type="project" value="TreeGrafter"/>
</dbReference>
<evidence type="ECO:0000313" key="2">
    <source>
        <dbReference type="Proteomes" id="UP000188354"/>
    </source>
</evidence>
<dbReference type="SMART" id="SM00367">
    <property type="entry name" value="LRR_CC"/>
    <property type="match status" value="4"/>
</dbReference>
<dbReference type="PANTHER" id="PTHR13382">
    <property type="entry name" value="MITOCHONDRIAL ATP SYNTHASE COUPLING FACTOR B"/>
    <property type="match status" value="1"/>
</dbReference>
<dbReference type="AlphaFoldDB" id="A0A1J7HGP2"/>